<dbReference type="SUPFAM" id="SSF82199">
    <property type="entry name" value="SET domain"/>
    <property type="match status" value="1"/>
</dbReference>
<dbReference type="Gene3D" id="1.25.40.10">
    <property type="entry name" value="Tetratricopeptide repeat domain"/>
    <property type="match status" value="1"/>
</dbReference>
<dbReference type="GO" id="GO:0004190">
    <property type="term" value="F:aspartic-type endopeptidase activity"/>
    <property type="evidence" value="ECO:0007669"/>
    <property type="project" value="InterPro"/>
</dbReference>
<dbReference type="PANTHER" id="PTHR12197">
    <property type="entry name" value="HISTONE-LYSINE N-METHYLTRANSFERASE SMYD"/>
    <property type="match status" value="1"/>
</dbReference>
<dbReference type="CDD" id="cd20071">
    <property type="entry name" value="SET_SMYD"/>
    <property type="match status" value="1"/>
</dbReference>
<dbReference type="InterPro" id="IPR050869">
    <property type="entry name" value="H3K4_H4K5_MeTrfase"/>
</dbReference>
<evidence type="ECO:0000313" key="3">
    <source>
        <dbReference type="Proteomes" id="UP001049176"/>
    </source>
</evidence>
<dbReference type="OrthoDB" id="5945798at2759"/>
<dbReference type="Pfam" id="PF00856">
    <property type="entry name" value="SET"/>
    <property type="match status" value="1"/>
</dbReference>
<dbReference type="InterPro" id="IPR001214">
    <property type="entry name" value="SET_dom"/>
</dbReference>
<proteinExistence type="predicted"/>
<dbReference type="InterPro" id="IPR046341">
    <property type="entry name" value="SET_dom_sf"/>
</dbReference>
<keyword evidence="3" id="KW-1185">Reference proteome</keyword>
<dbReference type="RefSeq" id="XP_043004849.1">
    <property type="nucleotide sequence ID" value="XM_043157482.1"/>
</dbReference>
<comment type="caution">
    <text evidence="2">The sequence shown here is derived from an EMBL/GenBank/DDBJ whole genome shotgun (WGS) entry which is preliminary data.</text>
</comment>
<dbReference type="PROSITE" id="PS50280">
    <property type="entry name" value="SET"/>
    <property type="match status" value="1"/>
</dbReference>
<evidence type="ECO:0000259" key="1">
    <source>
        <dbReference type="PROSITE" id="PS50280"/>
    </source>
</evidence>
<accession>A0A9P7RSQ2</accession>
<dbReference type="GO" id="GO:0005634">
    <property type="term" value="C:nucleus"/>
    <property type="evidence" value="ECO:0007669"/>
    <property type="project" value="TreeGrafter"/>
</dbReference>
<sequence>MWVCNPLDFYVIIRSRCSLGQNYHWTIGHRKICKHYNKLTTSPWFSGMEVHEQMDALLLSTLAARIECLKLSLDDEASPLYTFMSLIPGPSPSPHPSLILAKSSLSTETINALFSRFANNNFSVHSHFHTYAHGIFPLASRLFNHSCVPNAAAKYVIIPGGSVRMDVVALRSISAGEEISLPYIDPALLQTRSTVFRLTYGFICYCPSCTVLDAIGEVPEPPRDKAQLNRISKNLETFVTVHRDQLPLYIGNIQAFPGSLYCVLHESYLTSVSEMFSNAAHDGSYDVALDTGTTLTALYRLIYPPNYPQIGLHLLELSKAMWNKIITTNTDDQRFKSQMSTALCEAEQILVLILGKEGDEGDGPCKEIKLLKDLLDKEQLSHLNRASTPTPAAIRLALYSFTRSLRV</sequence>
<dbReference type="PANTHER" id="PTHR12197:SF251">
    <property type="entry name" value="EG:BACR7C10.4 PROTEIN"/>
    <property type="match status" value="1"/>
</dbReference>
<name>A0A9P7RSQ2_9AGAR</name>
<evidence type="ECO:0000313" key="2">
    <source>
        <dbReference type="EMBL" id="KAG7088378.1"/>
    </source>
</evidence>
<dbReference type="AlphaFoldDB" id="A0A9P7RSQ2"/>
<reference evidence="2" key="1">
    <citation type="journal article" date="2021" name="Genome Biol. Evol.">
        <title>The assembled and annotated genome of the fairy-ring fungus Marasmius oreades.</title>
        <authorList>
            <person name="Hiltunen M."/>
            <person name="Ament-Velasquez S.L."/>
            <person name="Johannesson H."/>
        </authorList>
    </citation>
    <scope>NUCLEOTIDE SEQUENCE</scope>
    <source>
        <strain evidence="2">03SP1</strain>
    </source>
</reference>
<dbReference type="GO" id="GO:0006508">
    <property type="term" value="P:proteolysis"/>
    <property type="evidence" value="ECO:0007669"/>
    <property type="project" value="InterPro"/>
</dbReference>
<dbReference type="Gene3D" id="2.170.270.10">
    <property type="entry name" value="SET domain"/>
    <property type="match status" value="1"/>
</dbReference>
<dbReference type="Proteomes" id="UP001049176">
    <property type="component" value="Chromosome 8"/>
</dbReference>
<dbReference type="GeneID" id="66081454"/>
<dbReference type="Gene3D" id="1.10.220.160">
    <property type="match status" value="1"/>
</dbReference>
<protein>
    <recommendedName>
        <fullName evidence="1">SET domain-containing protein</fullName>
    </recommendedName>
</protein>
<dbReference type="EMBL" id="CM032188">
    <property type="protein sequence ID" value="KAG7088378.1"/>
    <property type="molecule type" value="Genomic_DNA"/>
</dbReference>
<dbReference type="InterPro" id="IPR001969">
    <property type="entry name" value="Aspartic_peptidase_AS"/>
</dbReference>
<dbReference type="InterPro" id="IPR011990">
    <property type="entry name" value="TPR-like_helical_dom_sf"/>
</dbReference>
<dbReference type="KEGG" id="more:E1B28_012379"/>
<organism evidence="2 3">
    <name type="scientific">Marasmius oreades</name>
    <name type="common">fairy-ring Marasmius</name>
    <dbReference type="NCBI Taxonomy" id="181124"/>
    <lineage>
        <taxon>Eukaryota</taxon>
        <taxon>Fungi</taxon>
        <taxon>Dikarya</taxon>
        <taxon>Basidiomycota</taxon>
        <taxon>Agaricomycotina</taxon>
        <taxon>Agaricomycetes</taxon>
        <taxon>Agaricomycetidae</taxon>
        <taxon>Agaricales</taxon>
        <taxon>Marasmiineae</taxon>
        <taxon>Marasmiaceae</taxon>
        <taxon>Marasmius</taxon>
    </lineage>
</organism>
<dbReference type="PROSITE" id="PS00141">
    <property type="entry name" value="ASP_PROTEASE"/>
    <property type="match status" value="1"/>
</dbReference>
<feature type="domain" description="SET" evidence="1">
    <location>
        <begin position="96"/>
        <end position="184"/>
    </location>
</feature>
<gene>
    <name evidence="2" type="ORF">E1B28_012379</name>
</gene>